<sequence length="62" mass="7133">LLSFFSCSLSFLFLFFPFHLLKKFSSPNGVELEKLQLFRIFPIPLQNPFDPPGLLPFNKGSL</sequence>
<name>A0A2M7TUQ5_9BACT</name>
<feature type="non-terminal residue" evidence="1">
    <location>
        <position position="1"/>
    </location>
</feature>
<reference evidence="2" key="1">
    <citation type="submission" date="2017-09" db="EMBL/GenBank/DDBJ databases">
        <title>Depth-based differentiation of microbial function through sediment-hosted aquifers and enrichment of novel symbionts in the deep terrestrial subsurface.</title>
        <authorList>
            <person name="Probst A.J."/>
            <person name="Ladd B."/>
            <person name="Jarett J.K."/>
            <person name="Geller-Mcgrath D.E."/>
            <person name="Sieber C.M.K."/>
            <person name="Emerson J.B."/>
            <person name="Anantharaman K."/>
            <person name="Thomas B.C."/>
            <person name="Malmstrom R."/>
            <person name="Stieglmeier M."/>
            <person name="Klingl A."/>
            <person name="Woyke T."/>
            <person name="Ryan C.M."/>
            <person name="Banfield J.F."/>
        </authorList>
    </citation>
    <scope>NUCLEOTIDE SEQUENCE [LARGE SCALE GENOMIC DNA]</scope>
</reference>
<evidence type="ECO:0000313" key="1">
    <source>
        <dbReference type="EMBL" id="PIZ61539.1"/>
    </source>
</evidence>
<organism evidence="1 2">
    <name type="scientific">Candidatus Shapirobacteria bacterium CG_4_10_14_0_2_um_filter_40_12</name>
    <dbReference type="NCBI Taxonomy" id="1974871"/>
    <lineage>
        <taxon>Bacteria</taxon>
        <taxon>Candidatus Shapironibacteriota</taxon>
    </lineage>
</organism>
<dbReference type="AlphaFoldDB" id="A0A2M7TUQ5"/>
<protein>
    <submittedName>
        <fullName evidence="1">Uncharacterized protein</fullName>
    </submittedName>
</protein>
<dbReference type="EMBL" id="PFNX01000002">
    <property type="protein sequence ID" value="PIZ61539.1"/>
    <property type="molecule type" value="Genomic_DNA"/>
</dbReference>
<comment type="caution">
    <text evidence="1">The sequence shown here is derived from an EMBL/GenBank/DDBJ whole genome shotgun (WGS) entry which is preliminary data.</text>
</comment>
<proteinExistence type="predicted"/>
<evidence type="ECO:0000313" key="2">
    <source>
        <dbReference type="Proteomes" id="UP000229336"/>
    </source>
</evidence>
<gene>
    <name evidence="1" type="ORF">COY20_00030</name>
</gene>
<dbReference type="Proteomes" id="UP000229336">
    <property type="component" value="Unassembled WGS sequence"/>
</dbReference>
<accession>A0A2M7TUQ5</accession>